<keyword evidence="1" id="KW-0539">Nucleus</keyword>
<dbReference type="OrthoDB" id="4451586at2759"/>
<organism evidence="3 4">
    <name type="scientific">Aspergillus sclerotialis</name>
    <dbReference type="NCBI Taxonomy" id="2070753"/>
    <lineage>
        <taxon>Eukaryota</taxon>
        <taxon>Fungi</taxon>
        <taxon>Dikarya</taxon>
        <taxon>Ascomycota</taxon>
        <taxon>Pezizomycotina</taxon>
        <taxon>Eurotiomycetes</taxon>
        <taxon>Eurotiomycetidae</taxon>
        <taxon>Eurotiales</taxon>
        <taxon>Aspergillaceae</taxon>
        <taxon>Aspergillus</taxon>
        <taxon>Aspergillus subgen. Polypaecilum</taxon>
    </lineage>
</organism>
<dbReference type="Proteomes" id="UP000266188">
    <property type="component" value="Unassembled WGS sequence"/>
</dbReference>
<evidence type="ECO:0000313" key="4">
    <source>
        <dbReference type="Proteomes" id="UP000266188"/>
    </source>
</evidence>
<dbReference type="GO" id="GO:0008270">
    <property type="term" value="F:zinc ion binding"/>
    <property type="evidence" value="ECO:0007669"/>
    <property type="project" value="InterPro"/>
</dbReference>
<dbReference type="SMART" id="SM00906">
    <property type="entry name" value="Fungal_trans"/>
    <property type="match status" value="1"/>
</dbReference>
<dbReference type="AlphaFoldDB" id="A0A3A2ZV91"/>
<proteinExistence type="predicted"/>
<name>A0A3A2ZV91_9EURO</name>
<dbReference type="STRING" id="2070753.A0A3A2ZV91"/>
<protein>
    <submittedName>
        <fullName evidence="3">Transcription factor</fullName>
    </submittedName>
</protein>
<reference evidence="4" key="1">
    <citation type="submission" date="2017-02" db="EMBL/GenBank/DDBJ databases">
        <authorList>
            <person name="Tafer H."/>
            <person name="Lopandic K."/>
        </authorList>
    </citation>
    <scope>NUCLEOTIDE SEQUENCE [LARGE SCALE GENOMIC DNA]</scope>
    <source>
        <strain evidence="4">CBS 366.77</strain>
    </source>
</reference>
<dbReference type="InterPro" id="IPR007219">
    <property type="entry name" value="XnlR_reg_dom"/>
</dbReference>
<dbReference type="PANTHER" id="PTHR47425:SF3">
    <property type="entry name" value="ZN(II)2CYS6 TRANSCRIPTION FACTOR (EUROFUNG)"/>
    <property type="match status" value="1"/>
</dbReference>
<dbReference type="Pfam" id="PF04082">
    <property type="entry name" value="Fungal_trans"/>
    <property type="match status" value="1"/>
</dbReference>
<gene>
    <name evidence="3" type="ORF">PHISCL_05730</name>
</gene>
<dbReference type="GO" id="GO:0006351">
    <property type="term" value="P:DNA-templated transcription"/>
    <property type="evidence" value="ECO:0007669"/>
    <property type="project" value="InterPro"/>
</dbReference>
<evidence type="ECO:0000256" key="1">
    <source>
        <dbReference type="ARBA" id="ARBA00023242"/>
    </source>
</evidence>
<evidence type="ECO:0000313" key="3">
    <source>
        <dbReference type="EMBL" id="RJE21925.1"/>
    </source>
</evidence>
<evidence type="ECO:0000259" key="2">
    <source>
        <dbReference type="SMART" id="SM00906"/>
    </source>
</evidence>
<dbReference type="EMBL" id="MVGC01000197">
    <property type="protein sequence ID" value="RJE21925.1"/>
    <property type="molecule type" value="Genomic_DNA"/>
</dbReference>
<accession>A0A3A2ZV91</accession>
<dbReference type="PANTHER" id="PTHR47425">
    <property type="entry name" value="FARB-RELATED"/>
    <property type="match status" value="1"/>
</dbReference>
<comment type="caution">
    <text evidence="3">The sequence shown here is derived from an EMBL/GenBank/DDBJ whole genome shotgun (WGS) entry which is preliminary data.</text>
</comment>
<dbReference type="InterPro" id="IPR052761">
    <property type="entry name" value="Fungal_Detox/Toxin_TFs"/>
</dbReference>
<keyword evidence="4" id="KW-1185">Reference proteome</keyword>
<sequence length="562" mass="64540">MKHQLCYIPRRPTRGMTRTGPVSSTLPLDSLVTEVHRLLGPTWTLPPYNELLPSYFKRPSSRLQQEDLDFLVRKGALDIPSPFVTEEIFKAYIRHVHPHIPCLDLARFSSIIFGHSSHPQDHGEGKISLLLFHAVMFAGAFFVDLKYLYSAGFLSRRHALDTLFQRVRVLYDLDAEDDRMVVIQSLLLMSYWYDNPDKHKDGRHWIGICVSLAFKAKLHLDDSNHPDWKFRKLLWWSIFTRDRLMSLGLQQPPTINDEFRSSIPVPEIGDCDRIGSKDMTENPSSYYGAHHEKIARIFIEKAKLCLCIKDDLFSPNYRSICSRTVAKQSRISNLWISKVELESWLREVPDSIIFHPTPFLSDEASMVVHLHCAWLKMVYLELFSTLHRQLDFLSEQYNPQKQLSRNAMDCPVLLSAIEFTDIMQDLYEKQLISYLPTTSVPMILRVGIIHIFEAFDTDDKYLNGPSLRRLLHCILALQQLGGKYGGAVFVASLLGAKDHTSVVTSTPDDILKQIDIETLDHLTLRYPDYSAPTVITIREPYDVDIISGLKSRLEPLKLAATT</sequence>
<dbReference type="CDD" id="cd12148">
    <property type="entry name" value="fungal_TF_MHR"/>
    <property type="match status" value="1"/>
</dbReference>
<feature type="domain" description="Xylanolytic transcriptional activator regulatory" evidence="2">
    <location>
        <begin position="202"/>
        <end position="272"/>
    </location>
</feature>
<dbReference type="GO" id="GO:0003677">
    <property type="term" value="F:DNA binding"/>
    <property type="evidence" value="ECO:0007669"/>
    <property type="project" value="InterPro"/>
</dbReference>